<dbReference type="EMBL" id="MT141520">
    <property type="protein sequence ID" value="QJA64490.1"/>
    <property type="molecule type" value="Genomic_DNA"/>
</dbReference>
<proteinExistence type="predicted"/>
<dbReference type="InterPro" id="IPR012334">
    <property type="entry name" value="Pectin_lyas_fold"/>
</dbReference>
<dbReference type="Gene3D" id="2.160.20.10">
    <property type="entry name" value="Single-stranded right-handed beta-helix, Pectin lyase-like"/>
    <property type="match status" value="1"/>
</dbReference>
<reference evidence="1" key="1">
    <citation type="submission" date="2020-03" db="EMBL/GenBank/DDBJ databases">
        <title>The deep terrestrial virosphere.</title>
        <authorList>
            <person name="Holmfeldt K."/>
            <person name="Nilsson E."/>
            <person name="Simone D."/>
            <person name="Lopez-Fernandez M."/>
            <person name="Wu X."/>
            <person name="de Brujin I."/>
            <person name="Lundin D."/>
            <person name="Andersson A."/>
            <person name="Bertilsson S."/>
            <person name="Dopson M."/>
        </authorList>
    </citation>
    <scope>NUCLEOTIDE SEQUENCE</scope>
    <source>
        <strain evidence="1">MM415B00496</strain>
    </source>
</reference>
<dbReference type="SUPFAM" id="SSF49452">
    <property type="entry name" value="Starch-binding domain-like"/>
    <property type="match status" value="1"/>
</dbReference>
<evidence type="ECO:0000313" key="1">
    <source>
        <dbReference type="EMBL" id="QJA64490.1"/>
    </source>
</evidence>
<accession>A0A6M3J3U5</accession>
<dbReference type="AlphaFoldDB" id="A0A6M3J3U5"/>
<sequence>MEVTAKSGSWKDIQDAVDQFPPGGTGILHIPEGVWNFADEPPWHTVVIPSTIKIHILGVMMSPSDIDATTGIPKEGTWKTMLVMPFHAPYQFFFSVTGDGQHSQSPSTPNIRIAYIKFVGYREFNHRQEGITEPNSWGYAGIQLNNIKDFRIDHCYFRHVTDWCISIYHACGVIDHNRFINRYGSWTWNSSMPPCGVGYGIGPMNNDAPWNPDISQVIGNYNDYTIFIDHNYFSRWRHDTVSQRGTHYVFRFNIIEHDSGSGNVDAHGYETGATLSTRAMEIYGNKFLDLVANMEGYQETDPSVDPWTNDTVLANYAMPNTGICNTVNWRGGGGVYFNNYVRNYGMGPVLIRNGIIAEQWAKDIWIWNNKNEVTELGFPQTIPINPNSAVAGLDYAYLGEGQEPPYIVNPDGRKTYMLPALGEDNSVIYTPYPDPHPLTVSLTEKFTPFSEAFEEGTYQIIIPATVIDEEKTYKFIQWEDGSTNPIRIINLVTDMNLQVIYELLAVQLVTISGTFIDAETSVPVEGVRITSGIYEAISDASGAFILQIPSGAYILIITKEGYDPLQITINATENLTLEPIEIISVAGDSPLPWILVLVAIAAILG</sequence>
<dbReference type="InterPro" id="IPR011050">
    <property type="entry name" value="Pectin_lyase_fold/virulence"/>
</dbReference>
<protein>
    <submittedName>
        <fullName evidence="1">Uncharacterized protein</fullName>
    </submittedName>
</protein>
<dbReference type="SUPFAM" id="SSF51126">
    <property type="entry name" value="Pectin lyase-like"/>
    <property type="match status" value="1"/>
</dbReference>
<dbReference type="GO" id="GO:0030246">
    <property type="term" value="F:carbohydrate binding"/>
    <property type="evidence" value="ECO:0007669"/>
    <property type="project" value="InterPro"/>
</dbReference>
<dbReference type="Gene3D" id="2.60.40.1120">
    <property type="entry name" value="Carboxypeptidase-like, regulatory domain"/>
    <property type="match status" value="1"/>
</dbReference>
<organism evidence="1">
    <name type="scientific">viral metagenome</name>
    <dbReference type="NCBI Taxonomy" id="1070528"/>
    <lineage>
        <taxon>unclassified sequences</taxon>
        <taxon>metagenomes</taxon>
        <taxon>organismal metagenomes</taxon>
    </lineage>
</organism>
<dbReference type="InterPro" id="IPR013784">
    <property type="entry name" value="Carb-bd-like_fold"/>
</dbReference>
<gene>
    <name evidence="1" type="ORF">MM415B00496_0048</name>
</gene>
<name>A0A6M3J3U5_9ZZZZ</name>